<evidence type="ECO:0000313" key="14">
    <source>
        <dbReference type="Proteomes" id="UP001174909"/>
    </source>
</evidence>
<evidence type="ECO:0000259" key="12">
    <source>
        <dbReference type="Pfam" id="PF08662"/>
    </source>
</evidence>
<dbReference type="GO" id="GO:0000049">
    <property type="term" value="F:tRNA binding"/>
    <property type="evidence" value="ECO:0007669"/>
    <property type="project" value="UniProtKB-UniRule"/>
</dbReference>
<feature type="region of interest" description="Disordered" evidence="11">
    <location>
        <begin position="440"/>
        <end position="511"/>
    </location>
</feature>
<evidence type="ECO:0000256" key="7">
    <source>
        <dbReference type="ARBA" id="ARBA00022845"/>
    </source>
</evidence>
<keyword evidence="14" id="KW-1185">Reference proteome</keyword>
<feature type="compositionally biased region" description="Polar residues" evidence="11">
    <location>
        <begin position="473"/>
        <end position="484"/>
    </location>
</feature>
<sequence>MSESLGTGSSSAEDVRRPLVPQLAVRGSHGISLVSFEGGVKGELRELSTSQSCRVLVFSPTGSLVAWCDGSSVQVLDVASGTVRCSIPRPKTRCLQFSPLATYIALWEPYTAQKDQAGRPNLEVWDTASGQKTAELIQKRQKGWCPQWSEDEALCTRSVTNEVHCFEAGTPGAALSNKLVVEGLASYSLSPSSPYKIAVYVPGSKGAPSFVRMYQYPRLEGAGSVIASRSFYRADDVKFSWNKKGSAVLVVTSTDVDKTGSSYYGEQGLLYLSARGDGNLVILDKKGPIYDVQWHPNSEEFCVLYGFMPSKATLFNNNSDPIHDFGTAHRNLAQFNPHGNILCLAGFGNLRGNMEFWDRKTLKLLSKPQASDSTHFQWCPDGVHVVTATTAPRLREGNGFKLWHFRGSLLFHEDTPPKQELLEVSWRPIPVSSFPVPDVTLPPPPSIQTASANPGQKAAYVPPALRGRPKPSGTPTGDETNLTKSAQKNRRKKQQQQPQQVVSGQSQEQRDAVSMATHLMGGAGSEGVSGGGGGDIAEKKIRNLKKKLRQIEQLKQQQADGGTLELNQLEKIKTEDSILAEIEKLELDSK</sequence>
<dbReference type="InterPro" id="IPR013979">
    <property type="entry name" value="TIF_beta_prop-like"/>
</dbReference>
<evidence type="ECO:0000256" key="3">
    <source>
        <dbReference type="ARBA" id="ARBA00013819"/>
    </source>
</evidence>
<dbReference type="PIRSF" id="PIRSF017222">
    <property type="entry name" value="eIF2A"/>
    <property type="match status" value="1"/>
</dbReference>
<dbReference type="GO" id="GO:0022627">
    <property type="term" value="C:cytosolic small ribosomal subunit"/>
    <property type="evidence" value="ECO:0007669"/>
    <property type="project" value="TreeGrafter"/>
</dbReference>
<comment type="caution">
    <text evidence="13">The sequence shown here is derived from an EMBL/GenBank/DDBJ whole genome shotgun (WGS) entry which is preliminary data.</text>
</comment>
<evidence type="ECO:0000256" key="10">
    <source>
        <dbReference type="SAM" id="Coils"/>
    </source>
</evidence>
<evidence type="ECO:0000256" key="6">
    <source>
        <dbReference type="ARBA" id="ARBA00022737"/>
    </source>
</evidence>
<evidence type="ECO:0000256" key="2">
    <source>
        <dbReference type="ARBA" id="ARBA00009573"/>
    </source>
</evidence>
<keyword evidence="7 9" id="KW-0810">Translation regulation</keyword>
<dbReference type="GO" id="GO:0006417">
    <property type="term" value="P:regulation of translation"/>
    <property type="evidence" value="ECO:0007669"/>
    <property type="project" value="UniProtKB-KW"/>
</dbReference>
<comment type="function">
    <text evidence="1 9">Functions in the early steps of protein synthesis of a small number of specific mRNAs. Acts by directing the binding of methionyl-tRNAi to 40S ribosomal subunits. In contrast to the eIF-2 complex, it binds methionyl-tRNAi to 40S subunits in a codon-dependent manner, whereas the eIF-2 complex binds methionyl-tRNAi to 40S subunits in a GTP-dependent manner.</text>
</comment>
<evidence type="ECO:0000256" key="9">
    <source>
        <dbReference type="PIRNR" id="PIRNR017222"/>
    </source>
</evidence>
<organism evidence="13 14">
    <name type="scientific">Geodia barretti</name>
    <name type="common">Barrett's horny sponge</name>
    <dbReference type="NCBI Taxonomy" id="519541"/>
    <lineage>
        <taxon>Eukaryota</taxon>
        <taxon>Metazoa</taxon>
        <taxon>Porifera</taxon>
        <taxon>Demospongiae</taxon>
        <taxon>Heteroscleromorpha</taxon>
        <taxon>Tetractinellida</taxon>
        <taxon>Astrophorina</taxon>
        <taxon>Geodiidae</taxon>
        <taxon>Geodia</taxon>
    </lineage>
</organism>
<feature type="coiled-coil region" evidence="10">
    <location>
        <begin position="534"/>
        <end position="561"/>
    </location>
</feature>
<dbReference type="GO" id="GO:0003729">
    <property type="term" value="F:mRNA binding"/>
    <property type="evidence" value="ECO:0007669"/>
    <property type="project" value="TreeGrafter"/>
</dbReference>
<accession>A0AA35SFB3</accession>
<dbReference type="InterPro" id="IPR015943">
    <property type="entry name" value="WD40/YVTN_repeat-like_dom_sf"/>
</dbReference>
<keyword evidence="5" id="KW-0853">WD repeat</keyword>
<keyword evidence="6" id="KW-0677">Repeat</keyword>
<dbReference type="PANTHER" id="PTHR13227:SF0">
    <property type="entry name" value="EUKARYOTIC TRANSLATION INITIATION FACTOR 2A"/>
    <property type="match status" value="1"/>
</dbReference>
<proteinExistence type="inferred from homology"/>
<feature type="domain" description="Translation initiation factor beta propellor-like" evidence="12">
    <location>
        <begin position="229"/>
        <end position="423"/>
    </location>
</feature>
<comment type="similarity">
    <text evidence="2 9">Belongs to the WD repeat EIF2A family.</text>
</comment>
<keyword evidence="4 9" id="KW-0396">Initiation factor</keyword>
<dbReference type="GO" id="GO:0003743">
    <property type="term" value="F:translation initiation factor activity"/>
    <property type="evidence" value="ECO:0007669"/>
    <property type="project" value="UniProtKB-UniRule"/>
</dbReference>
<feature type="compositionally biased region" description="Low complexity" evidence="11">
    <location>
        <begin position="495"/>
        <end position="507"/>
    </location>
</feature>
<evidence type="ECO:0000256" key="11">
    <source>
        <dbReference type="SAM" id="MobiDB-lite"/>
    </source>
</evidence>
<evidence type="ECO:0000256" key="5">
    <source>
        <dbReference type="ARBA" id="ARBA00022574"/>
    </source>
</evidence>
<evidence type="ECO:0000256" key="1">
    <source>
        <dbReference type="ARBA" id="ARBA00003993"/>
    </source>
</evidence>
<evidence type="ECO:0000313" key="13">
    <source>
        <dbReference type="EMBL" id="CAI8028619.1"/>
    </source>
</evidence>
<evidence type="ECO:0000256" key="8">
    <source>
        <dbReference type="ARBA" id="ARBA00022917"/>
    </source>
</evidence>
<dbReference type="AlphaFoldDB" id="A0AA35SFB3"/>
<name>A0AA35SFB3_GEOBA</name>
<dbReference type="GO" id="GO:0043022">
    <property type="term" value="F:ribosome binding"/>
    <property type="evidence" value="ECO:0007669"/>
    <property type="project" value="UniProtKB-UniRule"/>
</dbReference>
<dbReference type="Pfam" id="PF08662">
    <property type="entry name" value="eIF2A"/>
    <property type="match status" value="1"/>
</dbReference>
<protein>
    <recommendedName>
        <fullName evidence="3 9">Eukaryotic translation initiation factor 2A</fullName>
        <shortName evidence="9">eIF-2A</shortName>
    </recommendedName>
</protein>
<keyword evidence="10" id="KW-0175">Coiled coil</keyword>
<dbReference type="SUPFAM" id="SSF82171">
    <property type="entry name" value="DPP6 N-terminal domain-like"/>
    <property type="match status" value="1"/>
</dbReference>
<evidence type="ECO:0000256" key="4">
    <source>
        <dbReference type="ARBA" id="ARBA00022540"/>
    </source>
</evidence>
<dbReference type="Proteomes" id="UP001174909">
    <property type="component" value="Unassembled WGS sequence"/>
</dbReference>
<reference evidence="13" key="1">
    <citation type="submission" date="2023-03" db="EMBL/GenBank/DDBJ databases">
        <authorList>
            <person name="Steffen K."/>
            <person name="Cardenas P."/>
        </authorList>
    </citation>
    <scope>NUCLEOTIDE SEQUENCE</scope>
</reference>
<dbReference type="EMBL" id="CASHTH010002350">
    <property type="protein sequence ID" value="CAI8028619.1"/>
    <property type="molecule type" value="Genomic_DNA"/>
</dbReference>
<dbReference type="Gene3D" id="2.130.10.10">
    <property type="entry name" value="YVTN repeat-like/Quinoprotein amine dehydrogenase"/>
    <property type="match status" value="2"/>
</dbReference>
<dbReference type="PANTHER" id="PTHR13227">
    <property type="entry name" value="EUKARYOTIC TRANSLATION INITIATION FACTOR 2A"/>
    <property type="match status" value="1"/>
</dbReference>
<gene>
    <name evidence="13" type="ORF">GBAR_LOCUS16304</name>
</gene>
<dbReference type="InterPro" id="IPR011387">
    <property type="entry name" value="TIF2A"/>
</dbReference>
<keyword evidence="8 9" id="KW-0648">Protein biosynthesis</keyword>